<dbReference type="PANTHER" id="PTHR46797:SF1">
    <property type="entry name" value="METHYLPHOSPHONATE SYNTHASE"/>
    <property type="match status" value="1"/>
</dbReference>
<organism evidence="3 4">
    <name type="scientific">Streptococcus anginosus F0211</name>
    <dbReference type="NCBI Taxonomy" id="706437"/>
    <lineage>
        <taxon>Bacteria</taxon>
        <taxon>Bacillati</taxon>
        <taxon>Bacillota</taxon>
        <taxon>Bacilli</taxon>
        <taxon>Lactobacillales</taxon>
        <taxon>Streptococcaceae</taxon>
        <taxon>Streptococcus</taxon>
        <taxon>Streptococcus anginosus group</taxon>
    </lineage>
</organism>
<dbReference type="GO" id="GO:0003700">
    <property type="term" value="F:DNA-binding transcription factor activity"/>
    <property type="evidence" value="ECO:0007669"/>
    <property type="project" value="TreeGrafter"/>
</dbReference>
<evidence type="ECO:0000259" key="2">
    <source>
        <dbReference type="PROSITE" id="PS50943"/>
    </source>
</evidence>
<comment type="caution">
    <text evidence="3">The sequence shown here is derived from an EMBL/GenBank/DDBJ whole genome shotgun (WGS) entry which is preliminary data.</text>
</comment>
<name>E6J302_STRAP</name>
<feature type="domain" description="HTH cro/C1-type" evidence="2">
    <location>
        <begin position="20"/>
        <end position="74"/>
    </location>
</feature>
<dbReference type="EMBL" id="AECT01000044">
    <property type="protein sequence ID" value="EFU21759.1"/>
    <property type="molecule type" value="Genomic_DNA"/>
</dbReference>
<sequence length="116" mass="13764">MEKKRYDMKELLRDYIGKRIRLLRLERGMTQEQLEERADLGTNYVYKLEHLAPNVKINTLERVMQALEVDIETFFDMAVTDKEKEDDLTQLVQHLKSLPQEKQKKVIDAITVLLES</sequence>
<evidence type="ECO:0000313" key="4">
    <source>
        <dbReference type="Proteomes" id="UP000002973"/>
    </source>
</evidence>
<dbReference type="Proteomes" id="UP000002973">
    <property type="component" value="Unassembled WGS sequence"/>
</dbReference>
<dbReference type="GO" id="GO:0003677">
    <property type="term" value="F:DNA binding"/>
    <property type="evidence" value="ECO:0007669"/>
    <property type="project" value="UniProtKB-KW"/>
</dbReference>
<dbReference type="GO" id="GO:0005829">
    <property type="term" value="C:cytosol"/>
    <property type="evidence" value="ECO:0007669"/>
    <property type="project" value="TreeGrafter"/>
</dbReference>
<gene>
    <name evidence="3" type="ORF">HMPREF0813_01646</name>
</gene>
<protein>
    <submittedName>
        <fullName evidence="3">DNA-binding helix-turn-helix protein</fullName>
    </submittedName>
</protein>
<dbReference type="InterPro" id="IPR050807">
    <property type="entry name" value="TransReg_Diox_bact_type"/>
</dbReference>
<dbReference type="PROSITE" id="PS50943">
    <property type="entry name" value="HTH_CROC1"/>
    <property type="match status" value="1"/>
</dbReference>
<dbReference type="PANTHER" id="PTHR46797">
    <property type="entry name" value="HTH-TYPE TRANSCRIPTIONAL REGULATOR"/>
    <property type="match status" value="1"/>
</dbReference>
<evidence type="ECO:0000256" key="1">
    <source>
        <dbReference type="ARBA" id="ARBA00023125"/>
    </source>
</evidence>
<dbReference type="InterPro" id="IPR010982">
    <property type="entry name" value="Lambda_DNA-bd_dom_sf"/>
</dbReference>
<dbReference type="eggNOG" id="COG1396">
    <property type="taxonomic scope" value="Bacteria"/>
</dbReference>
<dbReference type="AlphaFoldDB" id="E6J302"/>
<proteinExistence type="predicted"/>
<dbReference type="SUPFAM" id="SSF47413">
    <property type="entry name" value="lambda repressor-like DNA-binding domains"/>
    <property type="match status" value="1"/>
</dbReference>
<reference evidence="3 4" key="1">
    <citation type="submission" date="2010-11" db="EMBL/GenBank/DDBJ databases">
        <authorList>
            <person name="Weinstock G."/>
            <person name="Sodergren E."/>
            <person name="Clifton S."/>
            <person name="Fulton L."/>
            <person name="Fulton B."/>
            <person name="Courtney L."/>
            <person name="Fronick C."/>
            <person name="Harrison M."/>
            <person name="Strong C."/>
            <person name="Farmer C."/>
            <person name="Delahaunty K."/>
            <person name="Markovic C."/>
            <person name="Hall O."/>
            <person name="Minx P."/>
            <person name="Tomlinson C."/>
            <person name="Mitreva M."/>
            <person name="Hou S."/>
            <person name="Chen J."/>
            <person name="Wollam A."/>
            <person name="Pepin K.H."/>
            <person name="Johnson M."/>
            <person name="Bhonagiri V."/>
            <person name="Zhang X."/>
            <person name="Suruliraj S."/>
            <person name="Warren W."/>
            <person name="Chinwalla A."/>
            <person name="Mardis E.R."/>
            <person name="Wilson R.K."/>
        </authorList>
    </citation>
    <scope>NUCLEOTIDE SEQUENCE [LARGE SCALE GENOMIC DNA]</scope>
    <source>
        <strain evidence="3 4">F0211</strain>
    </source>
</reference>
<dbReference type="SMART" id="SM00530">
    <property type="entry name" value="HTH_XRE"/>
    <property type="match status" value="1"/>
</dbReference>
<dbReference type="Pfam" id="PF01381">
    <property type="entry name" value="HTH_3"/>
    <property type="match status" value="1"/>
</dbReference>
<dbReference type="InterPro" id="IPR001387">
    <property type="entry name" value="Cro/C1-type_HTH"/>
</dbReference>
<dbReference type="CDD" id="cd00093">
    <property type="entry name" value="HTH_XRE"/>
    <property type="match status" value="1"/>
</dbReference>
<evidence type="ECO:0000313" key="3">
    <source>
        <dbReference type="EMBL" id="EFU21759.1"/>
    </source>
</evidence>
<accession>E6J302</accession>
<keyword evidence="1 3" id="KW-0238">DNA-binding</keyword>
<dbReference type="Gene3D" id="1.10.260.40">
    <property type="entry name" value="lambda repressor-like DNA-binding domains"/>
    <property type="match status" value="1"/>
</dbReference>